<keyword evidence="2 6" id="KW-0819">tRNA processing</keyword>
<protein>
    <recommendedName>
        <fullName evidence="6">tRNA modification GTPase MnmE</fullName>
        <ecNumber evidence="6">3.6.-.-</ecNumber>
    </recommendedName>
</protein>
<evidence type="ECO:0000259" key="8">
    <source>
        <dbReference type="Pfam" id="PF01926"/>
    </source>
</evidence>
<evidence type="ECO:0000256" key="3">
    <source>
        <dbReference type="ARBA" id="ARBA00022741"/>
    </source>
</evidence>
<evidence type="ECO:0000256" key="4">
    <source>
        <dbReference type="ARBA" id="ARBA00022958"/>
    </source>
</evidence>
<dbReference type="GO" id="GO:0030488">
    <property type="term" value="P:tRNA methylation"/>
    <property type="evidence" value="ECO:0007669"/>
    <property type="project" value="TreeGrafter"/>
</dbReference>
<keyword evidence="4 6" id="KW-0630">Potassium</keyword>
<sequence length="454" mass="50459">MGRYSDVDVIVAPATPAQAKSALAIVRVSGEGCLGLVAHCFRPKGKAPLKPWAPRYGDWMDVEGLVDDVMVTTFRGPRSYTGQDMVEISCHGNPVLIQAIQTSLTNLGARQARPGEFTMRAVLNGKMDLLAAEAVNGLIEANTRYQADLIRRQSHGPLVTFINEQVEQMLQMQAHIEATIDYGEEDIDALQREQLAGKLKTMVDAFKRLEQTARFSLAMKRGFKVLLTGEPNVGKSTLFNTLVRHERAIVTELPGTTRDLISEQIEIGGLPIILMDSAGIRDSNDRIEQLGIQKIYELLHDVDLVLFLNDAAEPREPYPQLKELTQEKWFEVVTKQDLVEESHVAEKDDQMKARVPVSALTGKGLRQLEQQIVIRLSTVMAGQSVYLINQRQEEIISTVSTLLKSAADDFDMGFGEEVLSSYLNAARQQLGELTGETDVEDILDRMFSNFCLGK</sequence>
<dbReference type="InterPro" id="IPR027368">
    <property type="entry name" value="MnmE_dom2"/>
</dbReference>
<dbReference type="Proteomes" id="UP000664417">
    <property type="component" value="Unassembled WGS sequence"/>
</dbReference>
<feature type="binding site" evidence="6">
    <location>
        <begin position="276"/>
        <end position="279"/>
    </location>
    <ligand>
        <name>GTP</name>
        <dbReference type="ChEBI" id="CHEBI:37565"/>
    </ligand>
</feature>
<keyword evidence="12" id="KW-1185">Reference proteome</keyword>
<dbReference type="GO" id="GO:0005525">
    <property type="term" value="F:GTP binding"/>
    <property type="evidence" value="ECO:0007669"/>
    <property type="project" value="UniProtKB-UniRule"/>
</dbReference>
<dbReference type="NCBIfam" id="TIGR00450">
    <property type="entry name" value="mnmE_trmE_thdF"/>
    <property type="match status" value="1"/>
</dbReference>
<feature type="domain" description="GTP-binding protein TrmE N-terminal" evidence="9">
    <location>
        <begin position="10"/>
        <end position="126"/>
    </location>
</feature>
<comment type="subcellular location">
    <subcellularLocation>
        <location evidence="6">Cytoplasm</location>
    </subcellularLocation>
</comment>
<keyword evidence="6" id="KW-0460">Magnesium</keyword>
<feature type="binding site" evidence="6">
    <location>
        <position position="236"/>
    </location>
    <ligand>
        <name>Mg(2+)</name>
        <dbReference type="ChEBI" id="CHEBI:18420"/>
    </ligand>
</feature>
<dbReference type="Gene3D" id="3.30.1360.120">
    <property type="entry name" value="Probable tRNA modification gtpase trme, domain 1"/>
    <property type="match status" value="1"/>
</dbReference>
<evidence type="ECO:0000256" key="5">
    <source>
        <dbReference type="ARBA" id="ARBA00023134"/>
    </source>
</evidence>
<gene>
    <name evidence="6 11" type="primary">mnmE</name>
    <name evidence="6" type="synonym">trmE</name>
    <name evidence="11" type="ORF">J3U88_05360</name>
</gene>
<dbReference type="RefSeq" id="WP_207857373.1">
    <property type="nucleotide sequence ID" value="NZ_JAFREP010000004.1"/>
</dbReference>
<dbReference type="Pfam" id="PF10396">
    <property type="entry name" value="TrmE_N"/>
    <property type="match status" value="1"/>
</dbReference>
<feature type="binding site" evidence="6">
    <location>
        <position position="253"/>
    </location>
    <ligand>
        <name>K(+)</name>
        <dbReference type="ChEBI" id="CHEBI:29103"/>
    </ligand>
</feature>
<dbReference type="InterPro" id="IPR018948">
    <property type="entry name" value="GTP-bd_TrmE_N"/>
</dbReference>
<comment type="caution">
    <text evidence="6">Lacks conserved residue(s) required for the propagation of feature annotation.</text>
</comment>
<feature type="binding site" evidence="6">
    <location>
        <position position="232"/>
    </location>
    <ligand>
        <name>K(+)</name>
        <dbReference type="ChEBI" id="CHEBI:29103"/>
    </ligand>
</feature>
<dbReference type="CDD" id="cd14858">
    <property type="entry name" value="TrmE_N"/>
    <property type="match status" value="1"/>
</dbReference>
<feature type="binding site" evidence="6">
    <location>
        <position position="251"/>
    </location>
    <ligand>
        <name>K(+)</name>
        <dbReference type="ChEBI" id="CHEBI:29103"/>
    </ligand>
</feature>
<evidence type="ECO:0000256" key="6">
    <source>
        <dbReference type="HAMAP-Rule" id="MF_00379"/>
    </source>
</evidence>
<feature type="binding site" evidence="6">
    <location>
        <position position="454"/>
    </location>
    <ligand>
        <name>(6S)-5-formyl-5,6,7,8-tetrahydrofolate</name>
        <dbReference type="ChEBI" id="CHEBI:57457"/>
    </ligand>
</feature>
<accession>A0A8J7Q4V4</accession>
<dbReference type="AlphaFoldDB" id="A0A8J7Q4V4"/>
<keyword evidence="5 6" id="KW-0342">GTP-binding</keyword>
<dbReference type="GO" id="GO:0002098">
    <property type="term" value="P:tRNA wobble uridine modification"/>
    <property type="evidence" value="ECO:0007669"/>
    <property type="project" value="TreeGrafter"/>
</dbReference>
<keyword evidence="6" id="KW-0378">Hydrolase</keyword>
<dbReference type="SUPFAM" id="SSF52540">
    <property type="entry name" value="P-loop containing nucleoside triphosphate hydrolases"/>
    <property type="match status" value="1"/>
</dbReference>
<evidence type="ECO:0000256" key="2">
    <source>
        <dbReference type="ARBA" id="ARBA00022694"/>
    </source>
</evidence>
<feature type="domain" description="MnmE helical" evidence="10">
    <location>
        <begin position="129"/>
        <end position="451"/>
    </location>
</feature>
<dbReference type="InterPro" id="IPR027417">
    <property type="entry name" value="P-loop_NTPase"/>
</dbReference>
<dbReference type="InterPro" id="IPR005225">
    <property type="entry name" value="Small_GTP-bd"/>
</dbReference>
<comment type="cofactor">
    <cofactor evidence="6">
        <name>K(+)</name>
        <dbReference type="ChEBI" id="CHEBI:29103"/>
    </cofactor>
    <text evidence="6">Binds 1 potassium ion per subunit.</text>
</comment>
<feature type="binding site" evidence="6">
    <location>
        <begin position="251"/>
        <end position="257"/>
    </location>
    <ligand>
        <name>GTP</name>
        <dbReference type="ChEBI" id="CHEBI:37565"/>
    </ligand>
</feature>
<keyword evidence="6" id="KW-0479">Metal-binding</keyword>
<keyword evidence="3 6" id="KW-0547">Nucleotide-binding</keyword>
<feature type="binding site" evidence="6">
    <location>
        <position position="126"/>
    </location>
    <ligand>
        <name>(6S)-5-formyl-5,6,7,8-tetrahydrofolate</name>
        <dbReference type="ChEBI" id="CHEBI:57457"/>
    </ligand>
</feature>
<name>A0A8J7Q4V4_9BACT</name>
<organism evidence="11 12">
    <name type="scientific">Acanthopleuribacter pedis</name>
    <dbReference type="NCBI Taxonomy" id="442870"/>
    <lineage>
        <taxon>Bacteria</taxon>
        <taxon>Pseudomonadati</taxon>
        <taxon>Acidobacteriota</taxon>
        <taxon>Holophagae</taxon>
        <taxon>Acanthopleuribacterales</taxon>
        <taxon>Acanthopleuribacteraceae</taxon>
        <taxon>Acanthopleuribacter</taxon>
    </lineage>
</organism>
<dbReference type="PANTHER" id="PTHR42714">
    <property type="entry name" value="TRNA MODIFICATION GTPASE GTPBP3"/>
    <property type="match status" value="1"/>
</dbReference>
<feature type="binding site" evidence="6">
    <location>
        <begin position="232"/>
        <end position="237"/>
    </location>
    <ligand>
        <name>GTP</name>
        <dbReference type="ChEBI" id="CHEBI:37565"/>
    </ligand>
</feature>
<comment type="subunit">
    <text evidence="6">Homodimer. Heterotetramer of two MnmE and two MnmG subunits.</text>
</comment>
<feature type="binding site" evidence="6">
    <location>
        <position position="256"/>
    </location>
    <ligand>
        <name>K(+)</name>
        <dbReference type="ChEBI" id="CHEBI:29103"/>
    </ligand>
</feature>
<evidence type="ECO:0000313" key="12">
    <source>
        <dbReference type="Proteomes" id="UP000664417"/>
    </source>
</evidence>
<dbReference type="Pfam" id="PF12631">
    <property type="entry name" value="MnmE_helical"/>
    <property type="match status" value="1"/>
</dbReference>
<evidence type="ECO:0000313" key="11">
    <source>
        <dbReference type="EMBL" id="MBO1317881.1"/>
    </source>
</evidence>
<dbReference type="InterPro" id="IPR004520">
    <property type="entry name" value="GTPase_MnmE"/>
</dbReference>
<feature type="domain" description="G" evidence="8">
    <location>
        <begin position="224"/>
        <end position="325"/>
    </location>
</feature>
<evidence type="ECO:0000259" key="9">
    <source>
        <dbReference type="Pfam" id="PF10396"/>
    </source>
</evidence>
<dbReference type="InterPro" id="IPR031168">
    <property type="entry name" value="G_TrmE"/>
</dbReference>
<dbReference type="CDD" id="cd04164">
    <property type="entry name" value="trmE"/>
    <property type="match status" value="1"/>
</dbReference>
<evidence type="ECO:0000256" key="1">
    <source>
        <dbReference type="ARBA" id="ARBA00011043"/>
    </source>
</evidence>
<feature type="binding site" evidence="6">
    <location>
        <position position="87"/>
    </location>
    <ligand>
        <name>(6S)-5-formyl-5,6,7,8-tetrahydrofolate</name>
        <dbReference type="ChEBI" id="CHEBI:57457"/>
    </ligand>
</feature>
<comment type="caution">
    <text evidence="11">The sequence shown here is derived from an EMBL/GenBank/DDBJ whole genome shotgun (WGS) entry which is preliminary data.</text>
</comment>
<proteinExistence type="inferred from homology"/>
<evidence type="ECO:0000259" key="10">
    <source>
        <dbReference type="Pfam" id="PF12631"/>
    </source>
</evidence>
<dbReference type="NCBIfam" id="TIGR00231">
    <property type="entry name" value="small_GTP"/>
    <property type="match status" value="1"/>
</dbReference>
<reference evidence="11" key="1">
    <citation type="submission" date="2021-03" db="EMBL/GenBank/DDBJ databases">
        <authorList>
            <person name="Wang G."/>
        </authorList>
    </citation>
    <scope>NUCLEOTIDE SEQUENCE</scope>
    <source>
        <strain evidence="11">KCTC 12899</strain>
    </source>
</reference>
<feature type="binding site" evidence="6">
    <location>
        <position position="257"/>
    </location>
    <ligand>
        <name>Mg(2+)</name>
        <dbReference type="ChEBI" id="CHEBI:18420"/>
    </ligand>
</feature>
<dbReference type="InterPro" id="IPR025867">
    <property type="entry name" value="MnmE_helical"/>
</dbReference>
<evidence type="ECO:0000256" key="7">
    <source>
        <dbReference type="RuleBase" id="RU003313"/>
    </source>
</evidence>
<dbReference type="EMBL" id="JAFREP010000004">
    <property type="protein sequence ID" value="MBO1317881.1"/>
    <property type="molecule type" value="Genomic_DNA"/>
</dbReference>
<dbReference type="EC" id="3.6.-.-" evidence="6"/>
<dbReference type="GO" id="GO:0003924">
    <property type="term" value="F:GTPase activity"/>
    <property type="evidence" value="ECO:0007669"/>
    <property type="project" value="UniProtKB-UniRule"/>
</dbReference>
<dbReference type="PANTHER" id="PTHR42714:SF2">
    <property type="entry name" value="TRNA MODIFICATION GTPASE GTPBP3, MITOCHONDRIAL"/>
    <property type="match status" value="1"/>
</dbReference>
<dbReference type="Gene3D" id="1.20.120.430">
    <property type="entry name" value="tRNA modification GTPase MnmE domain 2"/>
    <property type="match status" value="1"/>
</dbReference>
<feature type="binding site" evidence="6">
    <location>
        <position position="27"/>
    </location>
    <ligand>
        <name>(6S)-5-formyl-5,6,7,8-tetrahydrofolate</name>
        <dbReference type="ChEBI" id="CHEBI:57457"/>
    </ligand>
</feature>
<keyword evidence="6" id="KW-0963">Cytoplasm</keyword>
<comment type="similarity">
    <text evidence="1 6 7">Belongs to the TRAFAC class TrmE-Era-EngA-EngB-Septin-like GTPase superfamily. TrmE GTPase family.</text>
</comment>
<dbReference type="InterPro" id="IPR027266">
    <property type="entry name" value="TrmE/GcvT-like"/>
</dbReference>
<dbReference type="GO" id="GO:0046872">
    <property type="term" value="F:metal ion binding"/>
    <property type="evidence" value="ECO:0007669"/>
    <property type="project" value="UniProtKB-KW"/>
</dbReference>
<dbReference type="Pfam" id="PF01926">
    <property type="entry name" value="MMR_HSR1"/>
    <property type="match status" value="1"/>
</dbReference>
<dbReference type="GO" id="GO:0005829">
    <property type="term" value="C:cytosol"/>
    <property type="evidence" value="ECO:0007669"/>
    <property type="project" value="TreeGrafter"/>
</dbReference>
<dbReference type="InterPro" id="IPR006073">
    <property type="entry name" value="GTP-bd"/>
</dbReference>
<dbReference type="Gene3D" id="3.40.50.300">
    <property type="entry name" value="P-loop containing nucleotide triphosphate hydrolases"/>
    <property type="match status" value="1"/>
</dbReference>
<dbReference type="HAMAP" id="MF_00379">
    <property type="entry name" value="GTPase_MnmE"/>
    <property type="match status" value="1"/>
</dbReference>
<comment type="function">
    <text evidence="6">Exhibits a very high intrinsic GTPase hydrolysis rate. Involved in the addition of a carboxymethylaminomethyl (cmnm) group at the wobble position (U34) of certain tRNAs, forming tRNA-cmnm(5)s(2)U34.</text>
</comment>